<feature type="chain" id="PRO_5022825729" description="RNase H type-1 domain-containing protein" evidence="2">
    <location>
        <begin position="33"/>
        <end position="281"/>
    </location>
</feature>
<dbReference type="Pfam" id="PF13456">
    <property type="entry name" value="RVT_3"/>
    <property type="match status" value="1"/>
</dbReference>
<dbReference type="CDD" id="cd06222">
    <property type="entry name" value="RNase_H_like"/>
    <property type="match status" value="1"/>
</dbReference>
<dbReference type="InterPro" id="IPR053151">
    <property type="entry name" value="RNase_H-like"/>
</dbReference>
<evidence type="ECO:0000256" key="1">
    <source>
        <dbReference type="SAM" id="Phobius"/>
    </source>
</evidence>
<dbReference type="PANTHER" id="PTHR47723:SF19">
    <property type="entry name" value="POLYNUCLEOTIDYL TRANSFERASE, RIBONUCLEASE H-LIKE SUPERFAMILY PROTEIN"/>
    <property type="match status" value="1"/>
</dbReference>
<evidence type="ECO:0000313" key="4">
    <source>
        <dbReference type="EMBL" id="TXG56158.1"/>
    </source>
</evidence>
<dbReference type="AlphaFoldDB" id="A0A5C7HH97"/>
<dbReference type="SUPFAM" id="SSF53098">
    <property type="entry name" value="Ribonuclease H-like"/>
    <property type="match status" value="1"/>
</dbReference>
<protein>
    <recommendedName>
        <fullName evidence="3">RNase H type-1 domain-containing protein</fullName>
    </recommendedName>
</protein>
<dbReference type="GO" id="GO:0003676">
    <property type="term" value="F:nucleic acid binding"/>
    <property type="evidence" value="ECO:0007669"/>
    <property type="project" value="InterPro"/>
</dbReference>
<dbReference type="InterPro" id="IPR012337">
    <property type="entry name" value="RNaseH-like_sf"/>
</dbReference>
<dbReference type="InterPro" id="IPR044730">
    <property type="entry name" value="RNase_H-like_dom_plant"/>
</dbReference>
<keyword evidence="1" id="KW-0472">Membrane</keyword>
<sequence length="281" mass="31859">MFCYGSLRRMVASTLNLLGFWVRSVRVPIVSACNCCSIRAIEDLEHILNKGDFASNLWRKVSVERLWRRRCAARLEGKLESIFDVWLSIKHWVQILSNSLTKVSHWNSSDDRVLRNMEVQILLKKQKKIQVLRWLKPSLGRLKLNLDGSSFGNPGPAGGGGVLRDSSGNFIFGFSKFFGSCSDNEAELRAVVEGITICKHLGHDGIDIECDFDIVVSWISPGYVIFGIYGIVGTNLQIYLKDLISLFIIFIEKVIKWLMLWRVMMPVVGITCLQVLVSFLE</sequence>
<name>A0A5C7HH97_9ROSI</name>
<feature type="transmembrane region" description="Helical" evidence="1">
    <location>
        <begin position="218"/>
        <end position="240"/>
    </location>
</feature>
<dbReference type="InterPro" id="IPR002156">
    <property type="entry name" value="RNaseH_domain"/>
</dbReference>
<evidence type="ECO:0000256" key="2">
    <source>
        <dbReference type="SAM" id="SignalP"/>
    </source>
</evidence>
<organism evidence="4 5">
    <name type="scientific">Acer yangbiense</name>
    <dbReference type="NCBI Taxonomy" id="1000413"/>
    <lineage>
        <taxon>Eukaryota</taxon>
        <taxon>Viridiplantae</taxon>
        <taxon>Streptophyta</taxon>
        <taxon>Embryophyta</taxon>
        <taxon>Tracheophyta</taxon>
        <taxon>Spermatophyta</taxon>
        <taxon>Magnoliopsida</taxon>
        <taxon>eudicotyledons</taxon>
        <taxon>Gunneridae</taxon>
        <taxon>Pentapetalae</taxon>
        <taxon>rosids</taxon>
        <taxon>malvids</taxon>
        <taxon>Sapindales</taxon>
        <taxon>Sapindaceae</taxon>
        <taxon>Hippocastanoideae</taxon>
        <taxon>Acereae</taxon>
        <taxon>Acer</taxon>
    </lineage>
</organism>
<keyword evidence="5" id="KW-1185">Reference proteome</keyword>
<reference evidence="5" key="1">
    <citation type="journal article" date="2019" name="Gigascience">
        <title>De novo genome assembly of the endangered Acer yangbiense, a plant species with extremely small populations endemic to Yunnan Province, China.</title>
        <authorList>
            <person name="Yang J."/>
            <person name="Wariss H.M."/>
            <person name="Tao L."/>
            <person name="Zhang R."/>
            <person name="Yun Q."/>
            <person name="Hollingsworth P."/>
            <person name="Dao Z."/>
            <person name="Luo G."/>
            <person name="Guo H."/>
            <person name="Ma Y."/>
            <person name="Sun W."/>
        </authorList>
    </citation>
    <scope>NUCLEOTIDE SEQUENCE [LARGE SCALE GENOMIC DNA]</scope>
    <source>
        <strain evidence="5">cv. Malutang</strain>
    </source>
</reference>
<keyword evidence="1" id="KW-1133">Transmembrane helix</keyword>
<gene>
    <name evidence="4" type="ORF">EZV62_017471</name>
</gene>
<dbReference type="PANTHER" id="PTHR47723">
    <property type="entry name" value="OS05G0353850 PROTEIN"/>
    <property type="match status" value="1"/>
</dbReference>
<dbReference type="Proteomes" id="UP000323000">
    <property type="component" value="Chromosome 8"/>
</dbReference>
<proteinExistence type="predicted"/>
<keyword evidence="1" id="KW-0812">Transmembrane</keyword>
<dbReference type="InterPro" id="IPR036397">
    <property type="entry name" value="RNaseH_sf"/>
</dbReference>
<comment type="caution">
    <text evidence="4">The sequence shown here is derived from an EMBL/GenBank/DDBJ whole genome shotgun (WGS) entry which is preliminary data.</text>
</comment>
<feature type="transmembrane region" description="Helical" evidence="1">
    <location>
        <begin position="260"/>
        <end position="280"/>
    </location>
</feature>
<dbReference type="Gene3D" id="3.30.420.10">
    <property type="entry name" value="Ribonuclease H-like superfamily/Ribonuclease H"/>
    <property type="match status" value="1"/>
</dbReference>
<dbReference type="GO" id="GO:0004523">
    <property type="term" value="F:RNA-DNA hybrid ribonuclease activity"/>
    <property type="evidence" value="ECO:0007669"/>
    <property type="project" value="InterPro"/>
</dbReference>
<accession>A0A5C7HH97</accession>
<evidence type="ECO:0000313" key="5">
    <source>
        <dbReference type="Proteomes" id="UP000323000"/>
    </source>
</evidence>
<evidence type="ECO:0000259" key="3">
    <source>
        <dbReference type="Pfam" id="PF13456"/>
    </source>
</evidence>
<dbReference type="OrthoDB" id="1752183at2759"/>
<dbReference type="EMBL" id="VAHF01000008">
    <property type="protein sequence ID" value="TXG56158.1"/>
    <property type="molecule type" value="Genomic_DNA"/>
</dbReference>
<feature type="signal peptide" evidence="2">
    <location>
        <begin position="1"/>
        <end position="32"/>
    </location>
</feature>
<keyword evidence="2" id="KW-0732">Signal</keyword>
<feature type="domain" description="RNase H type-1" evidence="3">
    <location>
        <begin position="145"/>
        <end position="220"/>
    </location>
</feature>